<gene>
    <name evidence="2" type="ORF">EV356DRAFT_509378</name>
</gene>
<dbReference type="Proteomes" id="UP000800092">
    <property type="component" value="Unassembled WGS sequence"/>
</dbReference>
<dbReference type="EMBL" id="ML991846">
    <property type="protein sequence ID" value="KAF2230203.1"/>
    <property type="molecule type" value="Genomic_DNA"/>
</dbReference>
<protein>
    <submittedName>
        <fullName evidence="2">Uncharacterized protein</fullName>
    </submittedName>
</protein>
<feature type="compositionally biased region" description="Low complexity" evidence="1">
    <location>
        <begin position="67"/>
        <end position="84"/>
    </location>
</feature>
<sequence>VLKIPNKHNSAVIYTPLKCEEAQSRRCLQREAEARRREEALQQQAINRQVQNKAKHQRRSKQKQLPLSNQLQNNVVEVNLQESVAKASSSSGRPQRHKRPPK</sequence>
<feature type="region of interest" description="Disordered" evidence="1">
    <location>
        <begin position="47"/>
        <end position="102"/>
    </location>
</feature>
<dbReference type="AlphaFoldDB" id="A0A6A6GXX4"/>
<feature type="compositionally biased region" description="Basic residues" evidence="1">
    <location>
        <begin position="53"/>
        <end position="62"/>
    </location>
</feature>
<organism evidence="2 3">
    <name type="scientific">Viridothelium virens</name>
    <name type="common">Speckled blister lichen</name>
    <name type="synonym">Trypethelium virens</name>
    <dbReference type="NCBI Taxonomy" id="1048519"/>
    <lineage>
        <taxon>Eukaryota</taxon>
        <taxon>Fungi</taxon>
        <taxon>Dikarya</taxon>
        <taxon>Ascomycota</taxon>
        <taxon>Pezizomycotina</taxon>
        <taxon>Dothideomycetes</taxon>
        <taxon>Dothideomycetes incertae sedis</taxon>
        <taxon>Trypetheliales</taxon>
        <taxon>Trypetheliaceae</taxon>
        <taxon>Viridothelium</taxon>
    </lineage>
</organism>
<accession>A0A6A6GXX4</accession>
<reference evidence="2" key="1">
    <citation type="journal article" date="2020" name="Stud. Mycol.">
        <title>101 Dothideomycetes genomes: a test case for predicting lifestyles and emergence of pathogens.</title>
        <authorList>
            <person name="Haridas S."/>
            <person name="Albert R."/>
            <person name="Binder M."/>
            <person name="Bloem J."/>
            <person name="Labutti K."/>
            <person name="Salamov A."/>
            <person name="Andreopoulos B."/>
            <person name="Baker S."/>
            <person name="Barry K."/>
            <person name="Bills G."/>
            <person name="Bluhm B."/>
            <person name="Cannon C."/>
            <person name="Castanera R."/>
            <person name="Culley D."/>
            <person name="Daum C."/>
            <person name="Ezra D."/>
            <person name="Gonzalez J."/>
            <person name="Henrissat B."/>
            <person name="Kuo A."/>
            <person name="Liang C."/>
            <person name="Lipzen A."/>
            <person name="Lutzoni F."/>
            <person name="Magnuson J."/>
            <person name="Mondo S."/>
            <person name="Nolan M."/>
            <person name="Ohm R."/>
            <person name="Pangilinan J."/>
            <person name="Park H.-J."/>
            <person name="Ramirez L."/>
            <person name="Alfaro M."/>
            <person name="Sun H."/>
            <person name="Tritt A."/>
            <person name="Yoshinaga Y."/>
            <person name="Zwiers L.-H."/>
            <person name="Turgeon B."/>
            <person name="Goodwin S."/>
            <person name="Spatafora J."/>
            <person name="Crous P."/>
            <person name="Grigoriev I."/>
        </authorList>
    </citation>
    <scope>NUCLEOTIDE SEQUENCE</scope>
    <source>
        <strain evidence="2">Tuck. ex Michener</strain>
    </source>
</reference>
<evidence type="ECO:0000256" key="1">
    <source>
        <dbReference type="SAM" id="MobiDB-lite"/>
    </source>
</evidence>
<proteinExistence type="predicted"/>
<feature type="non-terminal residue" evidence="2">
    <location>
        <position position="1"/>
    </location>
</feature>
<evidence type="ECO:0000313" key="2">
    <source>
        <dbReference type="EMBL" id="KAF2230203.1"/>
    </source>
</evidence>
<name>A0A6A6GXX4_VIRVR</name>
<evidence type="ECO:0000313" key="3">
    <source>
        <dbReference type="Proteomes" id="UP000800092"/>
    </source>
</evidence>
<keyword evidence="3" id="KW-1185">Reference proteome</keyword>